<dbReference type="InParanoid" id="A0A163JC21"/>
<protein>
    <recommendedName>
        <fullName evidence="4">SGNH hydrolase-type esterase domain-containing protein</fullName>
    </recommendedName>
</protein>
<proteinExistence type="predicted"/>
<dbReference type="InterPro" id="IPR036514">
    <property type="entry name" value="SGNH_hydro_sf"/>
</dbReference>
<dbReference type="Gene3D" id="3.40.50.1110">
    <property type="entry name" value="SGNH hydrolase"/>
    <property type="match status" value="1"/>
</dbReference>
<organism evidence="2">
    <name type="scientific">Absidia glauca</name>
    <name type="common">Pin mould</name>
    <dbReference type="NCBI Taxonomy" id="4829"/>
    <lineage>
        <taxon>Eukaryota</taxon>
        <taxon>Fungi</taxon>
        <taxon>Fungi incertae sedis</taxon>
        <taxon>Mucoromycota</taxon>
        <taxon>Mucoromycotina</taxon>
        <taxon>Mucoromycetes</taxon>
        <taxon>Mucorales</taxon>
        <taxon>Cunninghamellaceae</taxon>
        <taxon>Absidia</taxon>
    </lineage>
</organism>
<feature type="chain" id="PRO_5007843314" description="SGNH hydrolase-type esterase domain-containing protein" evidence="1">
    <location>
        <begin position="19"/>
        <end position="122"/>
    </location>
</feature>
<sequence>MYNYISIFFCLYLSGCVAKVSNLVVFGDSYSDVGNRWQSSNGPGWSQDLAAGWNASLYSFAFSGATCDRSVNGTPSIIDQVEMYYHQHLDLPPEETVYAFWVGHDDIHEAIQANKSGMKLKR</sequence>
<dbReference type="AlphaFoldDB" id="A0A163JC21"/>
<evidence type="ECO:0000313" key="2">
    <source>
        <dbReference type="EMBL" id="SAL98343.1"/>
    </source>
</evidence>
<keyword evidence="3" id="KW-1185">Reference proteome</keyword>
<dbReference type="EMBL" id="LT552064">
    <property type="protein sequence ID" value="SAL98343.1"/>
    <property type="molecule type" value="Genomic_DNA"/>
</dbReference>
<reference evidence="2" key="1">
    <citation type="submission" date="2016-04" db="EMBL/GenBank/DDBJ databases">
        <authorList>
            <person name="Evans L.H."/>
            <person name="Alamgir A."/>
            <person name="Owens N."/>
            <person name="Weber N.D."/>
            <person name="Virtaneva K."/>
            <person name="Barbian K."/>
            <person name="Babar A."/>
            <person name="Rosenke K."/>
        </authorList>
    </citation>
    <scope>NUCLEOTIDE SEQUENCE [LARGE SCALE GENOMIC DNA]</scope>
    <source>
        <strain evidence="2">CBS 101.48</strain>
    </source>
</reference>
<dbReference type="OrthoDB" id="1600564at2759"/>
<dbReference type="OMA" id="LADRWHM"/>
<evidence type="ECO:0008006" key="4">
    <source>
        <dbReference type="Google" id="ProtNLM"/>
    </source>
</evidence>
<evidence type="ECO:0000256" key="1">
    <source>
        <dbReference type="SAM" id="SignalP"/>
    </source>
</evidence>
<gene>
    <name evidence="2" type="primary">ABSGL_03872.1 scaffold 4679</name>
</gene>
<evidence type="ECO:0000313" key="3">
    <source>
        <dbReference type="Proteomes" id="UP000078561"/>
    </source>
</evidence>
<feature type="signal peptide" evidence="1">
    <location>
        <begin position="1"/>
        <end position="18"/>
    </location>
</feature>
<keyword evidence="1" id="KW-0732">Signal</keyword>
<name>A0A163JC21_ABSGL</name>
<dbReference type="Proteomes" id="UP000078561">
    <property type="component" value="Unassembled WGS sequence"/>
</dbReference>
<accession>A0A163JC21</accession>
<dbReference type="SUPFAM" id="SSF52266">
    <property type="entry name" value="SGNH hydrolase"/>
    <property type="match status" value="1"/>
</dbReference>